<accession>A0A9P8MLZ7</accession>
<dbReference type="PANTHER" id="PTHR19848">
    <property type="entry name" value="WD40 REPEAT PROTEIN"/>
    <property type="match status" value="1"/>
</dbReference>
<evidence type="ECO:0000313" key="4">
    <source>
        <dbReference type="EMBL" id="KAH0957595.1"/>
    </source>
</evidence>
<dbReference type="InterPro" id="IPR001680">
    <property type="entry name" value="WD40_rpt"/>
</dbReference>
<dbReference type="PROSITE" id="PS50082">
    <property type="entry name" value="WD_REPEATS_2"/>
    <property type="match status" value="1"/>
</dbReference>
<dbReference type="PROSITE" id="PS50294">
    <property type="entry name" value="WD_REPEATS_REGION"/>
    <property type="match status" value="1"/>
</dbReference>
<dbReference type="PANTHER" id="PTHR19848:SF8">
    <property type="entry name" value="F-BOX AND WD REPEAT DOMAIN CONTAINING 7"/>
    <property type="match status" value="1"/>
</dbReference>
<dbReference type="Pfam" id="PF00400">
    <property type="entry name" value="WD40"/>
    <property type="match status" value="2"/>
</dbReference>
<sequence>MSSVTRDSADRNGRILPPVLAVLAWGLRHGPSFLRPVHSLRSFVPNLHVFRWVGSALFRSLTSRPSNGYNNIRTLQGHEHSISTVRFVPSTAEFMASGSRDKTIKLWDARGGRYLLSVADDKTLRCWDLSQQGSCVKVLKGTHGQFITCLRWASSGVVGRRACGQWKRRRGAAGLLQ</sequence>
<dbReference type="InterPro" id="IPR015943">
    <property type="entry name" value="WD40/YVTN_repeat-like_dom_sf"/>
</dbReference>
<keyword evidence="5" id="KW-1185">Reference proteome</keyword>
<evidence type="ECO:0000256" key="3">
    <source>
        <dbReference type="PROSITE-ProRule" id="PRU00221"/>
    </source>
</evidence>
<dbReference type="InterPro" id="IPR036322">
    <property type="entry name" value="WD40_repeat_dom_sf"/>
</dbReference>
<evidence type="ECO:0000256" key="2">
    <source>
        <dbReference type="ARBA" id="ARBA00022737"/>
    </source>
</evidence>
<dbReference type="AlphaFoldDB" id="A0A9P8MLZ7"/>
<evidence type="ECO:0000256" key="1">
    <source>
        <dbReference type="ARBA" id="ARBA00022574"/>
    </source>
</evidence>
<reference evidence="4" key="1">
    <citation type="submission" date="2021-09" db="EMBL/GenBank/DDBJ databases">
        <title>A high-quality genome of the endoparasitic fungus Hirsutella rhossiliensis with a comparison of Hirsutella genomes reveals transposable elements contributing to genome size variation.</title>
        <authorList>
            <person name="Lin R."/>
            <person name="Jiao Y."/>
            <person name="Sun X."/>
            <person name="Ling J."/>
            <person name="Xie B."/>
            <person name="Cheng X."/>
        </authorList>
    </citation>
    <scope>NUCLEOTIDE SEQUENCE</scope>
    <source>
        <strain evidence="4">HR02</strain>
    </source>
</reference>
<proteinExistence type="predicted"/>
<dbReference type="Gene3D" id="2.130.10.10">
    <property type="entry name" value="YVTN repeat-like/Quinoprotein amine dehydrogenase"/>
    <property type="match status" value="2"/>
</dbReference>
<name>A0A9P8MLZ7_9HYPO</name>
<feature type="repeat" description="WD" evidence="3">
    <location>
        <begin position="75"/>
        <end position="117"/>
    </location>
</feature>
<dbReference type="OrthoDB" id="10256122at2759"/>
<dbReference type="RefSeq" id="XP_044715109.1">
    <property type="nucleotide sequence ID" value="XM_044869847.1"/>
</dbReference>
<comment type="caution">
    <text evidence="4">The sequence shown here is derived from an EMBL/GenBank/DDBJ whole genome shotgun (WGS) entry which is preliminary data.</text>
</comment>
<dbReference type="SMART" id="SM00320">
    <property type="entry name" value="WD40"/>
    <property type="match status" value="1"/>
</dbReference>
<dbReference type="EMBL" id="JAIZPD010000020">
    <property type="protein sequence ID" value="KAH0957595.1"/>
    <property type="molecule type" value="Genomic_DNA"/>
</dbReference>
<dbReference type="GeneID" id="68360505"/>
<dbReference type="Proteomes" id="UP000824596">
    <property type="component" value="Unassembled WGS sequence"/>
</dbReference>
<protein>
    <submittedName>
        <fullName evidence="4">WD domain, g-beta repeat domain-containing protein</fullName>
    </submittedName>
</protein>
<gene>
    <name evidence="4" type="ORF">HRG_11377</name>
</gene>
<keyword evidence="2" id="KW-0677">Repeat</keyword>
<organism evidence="4 5">
    <name type="scientific">Hirsutella rhossiliensis</name>
    <dbReference type="NCBI Taxonomy" id="111463"/>
    <lineage>
        <taxon>Eukaryota</taxon>
        <taxon>Fungi</taxon>
        <taxon>Dikarya</taxon>
        <taxon>Ascomycota</taxon>
        <taxon>Pezizomycotina</taxon>
        <taxon>Sordariomycetes</taxon>
        <taxon>Hypocreomycetidae</taxon>
        <taxon>Hypocreales</taxon>
        <taxon>Ophiocordycipitaceae</taxon>
        <taxon>Hirsutella</taxon>
    </lineage>
</organism>
<evidence type="ECO:0000313" key="5">
    <source>
        <dbReference type="Proteomes" id="UP000824596"/>
    </source>
</evidence>
<keyword evidence="1 3" id="KW-0853">WD repeat</keyword>
<dbReference type="SUPFAM" id="SSF50978">
    <property type="entry name" value="WD40 repeat-like"/>
    <property type="match status" value="1"/>
</dbReference>